<dbReference type="OrthoDB" id="5292474at2"/>
<sequence>MKSVAVNQSLSHRASLSLPLRTLFEYFNIQDISDTPDIKQLNQLAEGFSGQTEKHAPEFVEAQQFEHDPRYYETIVAEAAQVPTRDRNWHDAFNAMIWMLFPNSKQRLNRFHIADIKAFGAHPRTPRRNRMTHFDECGVVLAVPASCLEQGNNLLEALAKHQWQRAFCEYQQVWGAQVFPLIFGHAIYEMLLNPFIGLTAKWLAVVVPDEFIAASTARQYALADQALEQRLLEFDGLSSKQVLKPLPVLGVPDWSEGQTDAFYANRDYFRPLSANAQPTLQLPLVGK</sequence>
<keyword evidence="2" id="KW-1185">Reference proteome</keyword>
<evidence type="ECO:0000313" key="2">
    <source>
        <dbReference type="Proteomes" id="UP000184520"/>
    </source>
</evidence>
<dbReference type="Pfam" id="PF11227">
    <property type="entry name" value="DUF3025"/>
    <property type="match status" value="1"/>
</dbReference>
<evidence type="ECO:0008006" key="3">
    <source>
        <dbReference type="Google" id="ProtNLM"/>
    </source>
</evidence>
<dbReference type="AlphaFoldDB" id="A0A1M5RFR8"/>
<evidence type="ECO:0000313" key="1">
    <source>
        <dbReference type="EMBL" id="SHH24593.1"/>
    </source>
</evidence>
<protein>
    <recommendedName>
        <fullName evidence="3">DUF3025 domain-containing protein</fullName>
    </recommendedName>
</protein>
<dbReference type="STRING" id="634436.SAMN05216361_4150"/>
<gene>
    <name evidence="1" type="ORF">SAMN05216361_4150</name>
</gene>
<name>A0A1M5RFR8_9ALTE</name>
<organism evidence="1 2">
    <name type="scientific">Marisediminitalea aggregata</name>
    <dbReference type="NCBI Taxonomy" id="634436"/>
    <lineage>
        <taxon>Bacteria</taxon>
        <taxon>Pseudomonadati</taxon>
        <taxon>Pseudomonadota</taxon>
        <taxon>Gammaproteobacteria</taxon>
        <taxon>Alteromonadales</taxon>
        <taxon>Alteromonadaceae</taxon>
        <taxon>Marisediminitalea</taxon>
    </lineage>
</organism>
<dbReference type="EMBL" id="FQWD01000007">
    <property type="protein sequence ID" value="SHH24593.1"/>
    <property type="molecule type" value="Genomic_DNA"/>
</dbReference>
<accession>A0A1M5RFR8</accession>
<dbReference type="RefSeq" id="WP_073325082.1">
    <property type="nucleotide sequence ID" value="NZ_FQWD01000007.1"/>
</dbReference>
<reference evidence="2" key="1">
    <citation type="submission" date="2016-11" db="EMBL/GenBank/DDBJ databases">
        <authorList>
            <person name="Varghese N."/>
            <person name="Submissions S."/>
        </authorList>
    </citation>
    <scope>NUCLEOTIDE SEQUENCE [LARGE SCALE GENOMIC DNA]</scope>
    <source>
        <strain evidence="2">CGMCC 1.8995</strain>
    </source>
</reference>
<dbReference type="Proteomes" id="UP000184520">
    <property type="component" value="Unassembled WGS sequence"/>
</dbReference>
<proteinExistence type="predicted"/>
<dbReference type="InterPro" id="IPR021390">
    <property type="entry name" value="DUF3025"/>
</dbReference>